<comment type="caution">
    <text evidence="2">The sequence shown here is derived from an EMBL/GenBank/DDBJ whole genome shotgun (WGS) entry which is preliminary data.</text>
</comment>
<organism evidence="2 3">
    <name type="scientific">Heterodera trifolii</name>
    <dbReference type="NCBI Taxonomy" id="157864"/>
    <lineage>
        <taxon>Eukaryota</taxon>
        <taxon>Metazoa</taxon>
        <taxon>Ecdysozoa</taxon>
        <taxon>Nematoda</taxon>
        <taxon>Chromadorea</taxon>
        <taxon>Rhabditida</taxon>
        <taxon>Tylenchina</taxon>
        <taxon>Tylenchomorpha</taxon>
        <taxon>Tylenchoidea</taxon>
        <taxon>Heteroderidae</taxon>
        <taxon>Heteroderinae</taxon>
        <taxon>Heterodera</taxon>
    </lineage>
</organism>
<evidence type="ECO:0000313" key="3">
    <source>
        <dbReference type="Proteomes" id="UP001620626"/>
    </source>
</evidence>
<evidence type="ECO:0000313" key="2">
    <source>
        <dbReference type="EMBL" id="KAL3105013.1"/>
    </source>
</evidence>
<gene>
    <name evidence="2" type="ORF">niasHT_028545</name>
</gene>
<protein>
    <submittedName>
        <fullName evidence="2">Uncharacterized protein</fullName>
    </submittedName>
</protein>
<reference evidence="2 3" key="1">
    <citation type="submission" date="2024-10" db="EMBL/GenBank/DDBJ databases">
        <authorList>
            <person name="Kim D."/>
        </authorList>
    </citation>
    <scope>NUCLEOTIDE SEQUENCE [LARGE SCALE GENOMIC DNA]</scope>
    <source>
        <strain evidence="2">BH-2024</strain>
    </source>
</reference>
<sequence>MERVSKTVSARSFLTGWPNGREGEGGTAAGGKAHIFGQCRKLNEWGQRIKKRQPRRNLRGGGKWHPEVGEERLEGMRKEKERGTRERDPPSLSPEGPTDKNWGRVHLRAQKISLNEVKLEKIKAKAQASAATEGGENGTGKGSQRESMPSPCECEIGQKPTAAANN</sequence>
<accession>A0ABD2KQ58</accession>
<feature type="compositionally biased region" description="Basic and acidic residues" evidence="1">
    <location>
        <begin position="64"/>
        <end position="89"/>
    </location>
</feature>
<proteinExistence type="predicted"/>
<name>A0ABD2KQ58_9BILA</name>
<dbReference type="AlphaFoldDB" id="A0ABD2KQ58"/>
<feature type="region of interest" description="Disordered" evidence="1">
    <location>
        <begin position="1"/>
        <end position="32"/>
    </location>
</feature>
<dbReference type="Proteomes" id="UP001620626">
    <property type="component" value="Unassembled WGS sequence"/>
</dbReference>
<feature type="compositionally biased region" description="Basic residues" evidence="1">
    <location>
        <begin position="48"/>
        <end position="58"/>
    </location>
</feature>
<feature type="region of interest" description="Disordered" evidence="1">
    <location>
        <begin position="46"/>
        <end position="166"/>
    </location>
</feature>
<feature type="compositionally biased region" description="Polar residues" evidence="1">
    <location>
        <begin position="1"/>
        <end position="12"/>
    </location>
</feature>
<keyword evidence="3" id="KW-1185">Reference proteome</keyword>
<evidence type="ECO:0000256" key="1">
    <source>
        <dbReference type="SAM" id="MobiDB-lite"/>
    </source>
</evidence>
<dbReference type="EMBL" id="JBICBT010000693">
    <property type="protein sequence ID" value="KAL3105013.1"/>
    <property type="molecule type" value="Genomic_DNA"/>
</dbReference>